<dbReference type="EMBL" id="KV878582">
    <property type="protein sequence ID" value="OJJ63250.1"/>
    <property type="molecule type" value="Genomic_DNA"/>
</dbReference>
<sequence length="141" mass="16352">MPQQLREDICLLNFRRLTTRFAFEDCLRGKEICRPSPHTVYPLTLWKPRQSQYEKSAWIPNKLCKACLHLSILPLGTNEVSLCDAILNTSFTVQTVNCRPWSLTWTEEVRNLSGPVKLPPNPHRGQLLPSHFREALWQSIL</sequence>
<dbReference type="RefSeq" id="XP_040707056.1">
    <property type="nucleotide sequence ID" value="XM_040845568.1"/>
</dbReference>
<dbReference type="AlphaFoldDB" id="A0A1L9TUZ1"/>
<dbReference type="Proteomes" id="UP000184356">
    <property type="component" value="Unassembled WGS sequence"/>
</dbReference>
<keyword evidence="2" id="KW-1185">Reference proteome</keyword>
<proteinExistence type="predicted"/>
<organism evidence="1 2">
    <name type="scientific">Aspergillus sydowii CBS 593.65</name>
    <dbReference type="NCBI Taxonomy" id="1036612"/>
    <lineage>
        <taxon>Eukaryota</taxon>
        <taxon>Fungi</taxon>
        <taxon>Dikarya</taxon>
        <taxon>Ascomycota</taxon>
        <taxon>Pezizomycotina</taxon>
        <taxon>Eurotiomycetes</taxon>
        <taxon>Eurotiomycetidae</taxon>
        <taxon>Eurotiales</taxon>
        <taxon>Aspergillaceae</taxon>
        <taxon>Aspergillus</taxon>
        <taxon>Aspergillus subgen. Nidulantes</taxon>
    </lineage>
</organism>
<name>A0A1L9TUZ1_9EURO</name>
<gene>
    <name evidence="1" type="ORF">ASPSYDRAFT_37776</name>
</gene>
<dbReference type="VEuPathDB" id="FungiDB:ASPSYDRAFT_37776"/>
<dbReference type="GeneID" id="63761641"/>
<accession>A0A1L9TUZ1</accession>
<evidence type="ECO:0000313" key="1">
    <source>
        <dbReference type="EMBL" id="OJJ63250.1"/>
    </source>
</evidence>
<evidence type="ECO:0000313" key="2">
    <source>
        <dbReference type="Proteomes" id="UP000184356"/>
    </source>
</evidence>
<protein>
    <submittedName>
        <fullName evidence="1">Uncharacterized protein</fullName>
    </submittedName>
</protein>
<reference evidence="2" key="1">
    <citation type="journal article" date="2017" name="Genome Biol.">
        <title>Comparative genomics reveals high biological diversity and specific adaptations in the industrially and medically important fungal genus Aspergillus.</title>
        <authorList>
            <person name="de Vries R.P."/>
            <person name="Riley R."/>
            <person name="Wiebenga A."/>
            <person name="Aguilar-Osorio G."/>
            <person name="Amillis S."/>
            <person name="Uchima C.A."/>
            <person name="Anderluh G."/>
            <person name="Asadollahi M."/>
            <person name="Askin M."/>
            <person name="Barry K."/>
            <person name="Battaglia E."/>
            <person name="Bayram O."/>
            <person name="Benocci T."/>
            <person name="Braus-Stromeyer S.A."/>
            <person name="Caldana C."/>
            <person name="Canovas D."/>
            <person name="Cerqueira G.C."/>
            <person name="Chen F."/>
            <person name="Chen W."/>
            <person name="Choi C."/>
            <person name="Clum A."/>
            <person name="Dos Santos R.A."/>
            <person name="Damasio A.R."/>
            <person name="Diallinas G."/>
            <person name="Emri T."/>
            <person name="Fekete E."/>
            <person name="Flipphi M."/>
            <person name="Freyberg S."/>
            <person name="Gallo A."/>
            <person name="Gournas C."/>
            <person name="Habgood R."/>
            <person name="Hainaut M."/>
            <person name="Harispe M.L."/>
            <person name="Henrissat B."/>
            <person name="Hilden K.S."/>
            <person name="Hope R."/>
            <person name="Hossain A."/>
            <person name="Karabika E."/>
            <person name="Karaffa L."/>
            <person name="Karanyi Z."/>
            <person name="Krasevec N."/>
            <person name="Kuo A."/>
            <person name="Kusch H."/>
            <person name="LaButti K."/>
            <person name="Lagendijk E.L."/>
            <person name="Lapidus A."/>
            <person name="Levasseur A."/>
            <person name="Lindquist E."/>
            <person name="Lipzen A."/>
            <person name="Logrieco A.F."/>
            <person name="MacCabe A."/>
            <person name="Maekelae M.R."/>
            <person name="Malavazi I."/>
            <person name="Melin P."/>
            <person name="Meyer V."/>
            <person name="Mielnichuk N."/>
            <person name="Miskei M."/>
            <person name="Molnar A.P."/>
            <person name="Mule G."/>
            <person name="Ngan C.Y."/>
            <person name="Orejas M."/>
            <person name="Orosz E."/>
            <person name="Ouedraogo J.P."/>
            <person name="Overkamp K.M."/>
            <person name="Park H.-S."/>
            <person name="Perrone G."/>
            <person name="Piumi F."/>
            <person name="Punt P.J."/>
            <person name="Ram A.F."/>
            <person name="Ramon A."/>
            <person name="Rauscher S."/>
            <person name="Record E."/>
            <person name="Riano-Pachon D.M."/>
            <person name="Robert V."/>
            <person name="Roehrig J."/>
            <person name="Ruller R."/>
            <person name="Salamov A."/>
            <person name="Salih N.S."/>
            <person name="Samson R.A."/>
            <person name="Sandor E."/>
            <person name="Sanguinetti M."/>
            <person name="Schuetze T."/>
            <person name="Sepcic K."/>
            <person name="Shelest E."/>
            <person name="Sherlock G."/>
            <person name="Sophianopoulou V."/>
            <person name="Squina F.M."/>
            <person name="Sun H."/>
            <person name="Susca A."/>
            <person name="Todd R.B."/>
            <person name="Tsang A."/>
            <person name="Unkles S.E."/>
            <person name="van de Wiele N."/>
            <person name="van Rossen-Uffink D."/>
            <person name="Oliveira J.V."/>
            <person name="Vesth T.C."/>
            <person name="Visser J."/>
            <person name="Yu J.-H."/>
            <person name="Zhou M."/>
            <person name="Andersen M.R."/>
            <person name="Archer D.B."/>
            <person name="Baker S.E."/>
            <person name="Benoit I."/>
            <person name="Brakhage A.A."/>
            <person name="Braus G.H."/>
            <person name="Fischer R."/>
            <person name="Frisvad J.C."/>
            <person name="Goldman G.H."/>
            <person name="Houbraken J."/>
            <person name="Oakley B."/>
            <person name="Pocsi I."/>
            <person name="Scazzocchio C."/>
            <person name="Seiboth B."/>
            <person name="vanKuyk P.A."/>
            <person name="Wortman J."/>
            <person name="Dyer P.S."/>
            <person name="Grigoriev I.V."/>
        </authorList>
    </citation>
    <scope>NUCLEOTIDE SEQUENCE [LARGE SCALE GENOMIC DNA]</scope>
    <source>
        <strain evidence="2">CBS 593.65</strain>
    </source>
</reference>